<proteinExistence type="predicted"/>
<sequence length="58" mass="6941">SYIKEEKRTLNWDEKRIFKKFKSKSPTNSLNESLFQDLLPIECLEIELLKKQKLSKAL</sequence>
<feature type="non-terminal residue" evidence="1">
    <location>
        <position position="58"/>
    </location>
</feature>
<organism evidence="1 2">
    <name type="scientific">Gigaspora margarita</name>
    <dbReference type="NCBI Taxonomy" id="4874"/>
    <lineage>
        <taxon>Eukaryota</taxon>
        <taxon>Fungi</taxon>
        <taxon>Fungi incertae sedis</taxon>
        <taxon>Mucoromycota</taxon>
        <taxon>Glomeromycotina</taxon>
        <taxon>Glomeromycetes</taxon>
        <taxon>Diversisporales</taxon>
        <taxon>Gigasporaceae</taxon>
        <taxon>Gigaspora</taxon>
    </lineage>
</organism>
<accession>A0ABN7XLS8</accession>
<dbReference type="EMBL" id="CAJVQB010158126">
    <property type="protein sequence ID" value="CAG8856276.1"/>
    <property type="molecule type" value="Genomic_DNA"/>
</dbReference>
<reference evidence="1 2" key="1">
    <citation type="submission" date="2021-06" db="EMBL/GenBank/DDBJ databases">
        <authorList>
            <person name="Kallberg Y."/>
            <person name="Tangrot J."/>
            <person name="Rosling A."/>
        </authorList>
    </citation>
    <scope>NUCLEOTIDE SEQUENCE [LARGE SCALE GENOMIC DNA]</scope>
    <source>
        <strain evidence="1 2">120-4 pot B 10/14</strain>
    </source>
</reference>
<evidence type="ECO:0000313" key="1">
    <source>
        <dbReference type="EMBL" id="CAG8856276.1"/>
    </source>
</evidence>
<dbReference type="Proteomes" id="UP000789901">
    <property type="component" value="Unassembled WGS sequence"/>
</dbReference>
<protein>
    <submittedName>
        <fullName evidence="1">12356_t:CDS:1</fullName>
    </submittedName>
</protein>
<feature type="non-terminal residue" evidence="1">
    <location>
        <position position="1"/>
    </location>
</feature>
<keyword evidence="2" id="KW-1185">Reference proteome</keyword>
<name>A0ABN7XLS8_GIGMA</name>
<gene>
    <name evidence="1" type="ORF">GMARGA_LOCUS45097</name>
</gene>
<comment type="caution">
    <text evidence="1">The sequence shown here is derived from an EMBL/GenBank/DDBJ whole genome shotgun (WGS) entry which is preliminary data.</text>
</comment>
<evidence type="ECO:0000313" key="2">
    <source>
        <dbReference type="Proteomes" id="UP000789901"/>
    </source>
</evidence>